<dbReference type="PANTHER" id="PTHR43229">
    <property type="entry name" value="NODULATION PROTEIN J"/>
    <property type="match status" value="1"/>
</dbReference>
<gene>
    <name evidence="8" type="ORF">AVDCRST_MAG35-317</name>
</gene>
<comment type="similarity">
    <text evidence="6">Belongs to the ABC-2 integral membrane protein family.</text>
</comment>
<dbReference type="InterPro" id="IPR047817">
    <property type="entry name" value="ABC2_TM_bact-type"/>
</dbReference>
<proteinExistence type="inferred from homology"/>
<organism evidence="8">
    <name type="scientific">uncultured Quadrisphaera sp</name>
    <dbReference type="NCBI Taxonomy" id="904978"/>
    <lineage>
        <taxon>Bacteria</taxon>
        <taxon>Bacillati</taxon>
        <taxon>Actinomycetota</taxon>
        <taxon>Actinomycetes</taxon>
        <taxon>Kineosporiales</taxon>
        <taxon>Kineosporiaceae</taxon>
        <taxon>Quadrisphaera</taxon>
        <taxon>environmental samples</taxon>
    </lineage>
</organism>
<evidence type="ECO:0000256" key="5">
    <source>
        <dbReference type="ARBA" id="ARBA00023251"/>
    </source>
</evidence>
<comment type="subcellular location">
    <subcellularLocation>
        <location evidence="6">Cell membrane</location>
        <topology evidence="6">Multi-pass membrane protein</topology>
    </subcellularLocation>
    <subcellularLocation>
        <location evidence="1">Membrane</location>
        <topology evidence="1">Multi-pass membrane protein</topology>
    </subcellularLocation>
</comment>
<sequence>MVAALALRLVERNVRVVRHAWLTVVSGFFEPVFFLFSLGVGLGALVGEVTTDAGRAVPYAVFVAPAMMATSAMNGAIFDSTISVFFKLKYARVYDAVLATPLGPRDVAVAEVGWALARGQAYAAAFLLVAAAFGLVPSWWALLALPAAGLVGFAFAAVGMAATTWMRSWTDFDLVQVVIVPLFLFSATFYPLSFYPEPLQAVVAWTPLYQGVVLIRALFLGELAPGLLVPVAYLAVMGVVGVLVAGRRLERRLLP</sequence>
<feature type="transmembrane region" description="Helical" evidence="6">
    <location>
        <begin position="227"/>
        <end position="246"/>
    </location>
</feature>
<feature type="domain" description="ABC transmembrane type-2" evidence="7">
    <location>
        <begin position="22"/>
        <end position="252"/>
    </location>
</feature>
<keyword evidence="2 6" id="KW-0812">Transmembrane</keyword>
<dbReference type="InterPro" id="IPR051784">
    <property type="entry name" value="Nod_factor_ABC_transporter"/>
</dbReference>
<feature type="transmembrane region" description="Helical" evidence="6">
    <location>
        <begin position="150"/>
        <end position="168"/>
    </location>
</feature>
<dbReference type="PRINTS" id="PR00164">
    <property type="entry name" value="ABC2TRNSPORT"/>
</dbReference>
<reference evidence="8" key="1">
    <citation type="submission" date="2020-02" db="EMBL/GenBank/DDBJ databases">
        <authorList>
            <person name="Meier V. D."/>
        </authorList>
    </citation>
    <scope>NUCLEOTIDE SEQUENCE</scope>
    <source>
        <strain evidence="8">AVDCRST_MAG35</strain>
    </source>
</reference>
<name>A0A6J4NIN8_9ACTN</name>
<dbReference type="InterPro" id="IPR000412">
    <property type="entry name" value="ABC_2_transport"/>
</dbReference>
<dbReference type="Pfam" id="PF01061">
    <property type="entry name" value="ABC2_membrane"/>
    <property type="match status" value="1"/>
</dbReference>
<feature type="transmembrane region" description="Helical" evidence="6">
    <location>
        <begin position="57"/>
        <end position="78"/>
    </location>
</feature>
<protein>
    <recommendedName>
        <fullName evidence="6">Transport permease protein</fullName>
    </recommendedName>
</protein>
<dbReference type="PIRSF" id="PIRSF006648">
    <property type="entry name" value="DrrB"/>
    <property type="match status" value="1"/>
</dbReference>
<evidence type="ECO:0000313" key="8">
    <source>
        <dbReference type="EMBL" id="CAA9389300.1"/>
    </source>
</evidence>
<keyword evidence="6" id="KW-0813">Transport</keyword>
<keyword evidence="3 6" id="KW-1133">Transmembrane helix</keyword>
<feature type="transmembrane region" description="Helical" evidence="6">
    <location>
        <begin position="174"/>
        <end position="195"/>
    </location>
</feature>
<dbReference type="GO" id="GO:0140359">
    <property type="term" value="F:ABC-type transporter activity"/>
    <property type="evidence" value="ECO:0007669"/>
    <property type="project" value="InterPro"/>
</dbReference>
<dbReference type="InterPro" id="IPR013525">
    <property type="entry name" value="ABC2_TM"/>
</dbReference>
<evidence type="ECO:0000256" key="3">
    <source>
        <dbReference type="ARBA" id="ARBA00022989"/>
    </source>
</evidence>
<dbReference type="GO" id="GO:0046677">
    <property type="term" value="P:response to antibiotic"/>
    <property type="evidence" value="ECO:0007669"/>
    <property type="project" value="UniProtKB-KW"/>
</dbReference>
<feature type="transmembrane region" description="Helical" evidence="6">
    <location>
        <begin position="121"/>
        <end position="143"/>
    </location>
</feature>
<accession>A0A6J4NIN8</accession>
<dbReference type="AlphaFoldDB" id="A0A6J4NIN8"/>
<evidence type="ECO:0000256" key="6">
    <source>
        <dbReference type="RuleBase" id="RU361157"/>
    </source>
</evidence>
<feature type="transmembrane region" description="Helical" evidence="6">
    <location>
        <begin position="20"/>
        <end position="45"/>
    </location>
</feature>
<evidence type="ECO:0000259" key="7">
    <source>
        <dbReference type="PROSITE" id="PS51012"/>
    </source>
</evidence>
<dbReference type="GO" id="GO:0043190">
    <property type="term" value="C:ATP-binding cassette (ABC) transporter complex"/>
    <property type="evidence" value="ECO:0007669"/>
    <property type="project" value="InterPro"/>
</dbReference>
<dbReference type="PANTHER" id="PTHR43229:SF2">
    <property type="entry name" value="NODULATION PROTEIN J"/>
    <property type="match status" value="1"/>
</dbReference>
<keyword evidence="6" id="KW-1003">Cell membrane</keyword>
<evidence type="ECO:0000256" key="4">
    <source>
        <dbReference type="ARBA" id="ARBA00023136"/>
    </source>
</evidence>
<dbReference type="EMBL" id="CADCUY010000062">
    <property type="protein sequence ID" value="CAA9389300.1"/>
    <property type="molecule type" value="Genomic_DNA"/>
</dbReference>
<evidence type="ECO:0000256" key="1">
    <source>
        <dbReference type="ARBA" id="ARBA00004141"/>
    </source>
</evidence>
<keyword evidence="5" id="KW-0046">Antibiotic resistance</keyword>
<evidence type="ECO:0000256" key="2">
    <source>
        <dbReference type="ARBA" id="ARBA00022692"/>
    </source>
</evidence>
<keyword evidence="4 6" id="KW-0472">Membrane</keyword>
<dbReference type="PROSITE" id="PS51012">
    <property type="entry name" value="ABC_TM2"/>
    <property type="match status" value="1"/>
</dbReference>